<evidence type="ECO:0000313" key="2">
    <source>
        <dbReference type="Proteomes" id="UP000064967"/>
    </source>
</evidence>
<dbReference type="RefSeq" id="WP_146650342.1">
    <property type="nucleotide sequence ID" value="NZ_CP012333.1"/>
</dbReference>
<sequence length="191" mass="21479">MSEHVCRGYMIHSTATYIETAYAPMAKKGIYDRIPPHTRELLATLELSCWYPTDDLMELLRAIASHHRDTDGEQRLTLERVGRTIAEPADSTSLRLLFKLMTPALFATKAPALWERNNRGSKLRVVTYDDEARRMTVGLEGTRGRELLGALVPGFVSRTLELMGCTDPSVTSPVLDDAPHDELLYAFAWRG</sequence>
<dbReference type="AlphaFoldDB" id="A0A0K1Q0Z2"/>
<keyword evidence="2" id="KW-1185">Reference proteome</keyword>
<accession>A0A0K1Q0Z2</accession>
<dbReference type="Proteomes" id="UP000064967">
    <property type="component" value="Chromosome"/>
</dbReference>
<organism evidence="1 2">
    <name type="scientific">Labilithrix luteola</name>
    <dbReference type="NCBI Taxonomy" id="1391654"/>
    <lineage>
        <taxon>Bacteria</taxon>
        <taxon>Pseudomonadati</taxon>
        <taxon>Myxococcota</taxon>
        <taxon>Polyangia</taxon>
        <taxon>Polyangiales</taxon>
        <taxon>Labilitrichaceae</taxon>
        <taxon>Labilithrix</taxon>
    </lineage>
</organism>
<name>A0A0K1Q0Z2_9BACT</name>
<proteinExistence type="predicted"/>
<protein>
    <submittedName>
        <fullName evidence="1">Uncharacterized protein</fullName>
    </submittedName>
</protein>
<dbReference type="EMBL" id="CP012333">
    <property type="protein sequence ID" value="AKU99079.1"/>
    <property type="molecule type" value="Genomic_DNA"/>
</dbReference>
<evidence type="ECO:0000313" key="1">
    <source>
        <dbReference type="EMBL" id="AKU99079.1"/>
    </source>
</evidence>
<dbReference type="KEGG" id="llu:AKJ09_05743"/>
<reference evidence="1 2" key="1">
    <citation type="submission" date="2015-08" db="EMBL/GenBank/DDBJ databases">
        <authorList>
            <person name="Babu N.S."/>
            <person name="Beckwith C.J."/>
            <person name="Beseler K.G."/>
            <person name="Brison A."/>
            <person name="Carone J.V."/>
            <person name="Caskin T.P."/>
            <person name="Diamond M."/>
            <person name="Durham M.E."/>
            <person name="Foxe J.M."/>
            <person name="Go M."/>
            <person name="Henderson B.A."/>
            <person name="Jones I.B."/>
            <person name="McGettigan J.A."/>
            <person name="Micheletti S.J."/>
            <person name="Nasrallah M.E."/>
            <person name="Ortiz D."/>
            <person name="Piller C.R."/>
            <person name="Privatt S.R."/>
            <person name="Schneider S.L."/>
            <person name="Sharp S."/>
            <person name="Smith T.C."/>
            <person name="Stanton J.D."/>
            <person name="Ullery H.E."/>
            <person name="Wilson R.J."/>
            <person name="Serrano M.G."/>
            <person name="Buck G."/>
            <person name="Lee V."/>
            <person name="Wang Y."/>
            <person name="Carvalho R."/>
            <person name="Voegtly L."/>
            <person name="Shi R."/>
            <person name="Duckworth R."/>
            <person name="Johnson A."/>
            <person name="Loviza R."/>
            <person name="Walstead R."/>
            <person name="Shah Z."/>
            <person name="Kiflezghi M."/>
            <person name="Wade K."/>
            <person name="Ball S.L."/>
            <person name="Bradley K.W."/>
            <person name="Asai D.J."/>
            <person name="Bowman C.A."/>
            <person name="Russell D.A."/>
            <person name="Pope W.H."/>
            <person name="Jacobs-Sera D."/>
            <person name="Hendrix R.W."/>
            <person name="Hatfull G.F."/>
        </authorList>
    </citation>
    <scope>NUCLEOTIDE SEQUENCE [LARGE SCALE GENOMIC DNA]</scope>
    <source>
        <strain evidence="1 2">DSM 27648</strain>
    </source>
</reference>
<dbReference type="STRING" id="1391654.AKJ09_05743"/>
<gene>
    <name evidence="1" type="ORF">AKJ09_05743</name>
</gene>